<dbReference type="InterPro" id="IPR002575">
    <property type="entry name" value="Aminoglycoside_PTrfase"/>
</dbReference>
<evidence type="ECO:0000313" key="2">
    <source>
        <dbReference type="EMBL" id="KAK2617028.1"/>
    </source>
</evidence>
<dbReference type="SUPFAM" id="SSF56112">
    <property type="entry name" value="Protein kinase-like (PK-like)"/>
    <property type="match status" value="1"/>
</dbReference>
<comment type="caution">
    <text evidence="2">The sequence shown here is derived from an EMBL/GenBank/DDBJ whole genome shotgun (WGS) entry which is preliminary data.</text>
</comment>
<dbReference type="AlphaFoldDB" id="A0AAJ0CZU8"/>
<organism evidence="2 3">
    <name type="scientific">Conoideocrella luteorostrata</name>
    <dbReference type="NCBI Taxonomy" id="1105319"/>
    <lineage>
        <taxon>Eukaryota</taxon>
        <taxon>Fungi</taxon>
        <taxon>Dikarya</taxon>
        <taxon>Ascomycota</taxon>
        <taxon>Pezizomycotina</taxon>
        <taxon>Sordariomycetes</taxon>
        <taxon>Hypocreomycetidae</taxon>
        <taxon>Hypocreales</taxon>
        <taxon>Clavicipitaceae</taxon>
        <taxon>Conoideocrella</taxon>
    </lineage>
</organism>
<keyword evidence="3" id="KW-1185">Reference proteome</keyword>
<dbReference type="Gene3D" id="3.90.1200.10">
    <property type="match status" value="1"/>
</dbReference>
<feature type="domain" description="Aminoglycoside phosphotransferase" evidence="1">
    <location>
        <begin position="139"/>
        <end position="319"/>
    </location>
</feature>
<evidence type="ECO:0000259" key="1">
    <source>
        <dbReference type="Pfam" id="PF01636"/>
    </source>
</evidence>
<name>A0AAJ0CZU8_9HYPO</name>
<dbReference type="Pfam" id="PF01636">
    <property type="entry name" value="APH"/>
    <property type="match status" value="1"/>
</dbReference>
<proteinExistence type="predicted"/>
<protein>
    <recommendedName>
        <fullName evidence="1">Aminoglycoside phosphotransferase domain-containing protein</fullName>
    </recommendedName>
</protein>
<dbReference type="PANTHER" id="PTHR21310">
    <property type="entry name" value="AMINOGLYCOSIDE PHOSPHOTRANSFERASE-RELATED-RELATED"/>
    <property type="match status" value="1"/>
</dbReference>
<dbReference type="InterPro" id="IPR011009">
    <property type="entry name" value="Kinase-like_dom_sf"/>
</dbReference>
<dbReference type="Proteomes" id="UP001251528">
    <property type="component" value="Unassembled WGS sequence"/>
</dbReference>
<accession>A0AAJ0CZU8</accession>
<gene>
    <name evidence="2" type="ORF">QQS21_000121</name>
</gene>
<sequence>MTADEKQAACARRMAVVNQLLHNLGLQISNASTVAYSAECQYAYNNYLFKVDLAVPATSSSFPGSQPGTAPAPSCGITSLLIKLSNSAAEANITNRVENDVASQFLVHQSMARAGLGSLIPVIYAWAPAKIQANTGADATANENTFGWTMMELKDGVDLDSEFPALDSLEKEKVLHQIAMIFKAIQDARLPETVTKFGGLTFNSTGQIISGEPPLWKQDPVETYLEWKFGNLHDLMQKASKSPVIQGWKLHGVGARIEKFFAAGGPEKVLSNVDQRQKCLIHGDFSTNNFLFDKDTKKITAILDFDWCTVSNPFDEFLLGLYDIGCNITYGKTKADMALLSGDFTQPPNLEKEKGENWGMAKMWNAAIESVGAASPRKIQGASQIYDLLLLKRLLCPYQLSNVSALEKMDDEKKAEVRAKTEADIVEWLDKHGF</sequence>
<reference evidence="2" key="1">
    <citation type="submission" date="2023-06" db="EMBL/GenBank/DDBJ databases">
        <title>Conoideocrella luteorostrata (Hypocreales: Clavicipitaceae), a potential biocontrol fungus for elongate hemlock scale in United States Christmas tree production areas.</title>
        <authorList>
            <person name="Barrett H."/>
            <person name="Lovett B."/>
            <person name="Macias A.M."/>
            <person name="Stajich J.E."/>
            <person name="Kasson M.T."/>
        </authorList>
    </citation>
    <scope>NUCLEOTIDE SEQUENCE</scope>
    <source>
        <strain evidence="2">ARSEF 14590</strain>
    </source>
</reference>
<dbReference type="InterPro" id="IPR051678">
    <property type="entry name" value="AGP_Transferase"/>
</dbReference>
<dbReference type="EMBL" id="JASWJB010000001">
    <property type="protein sequence ID" value="KAK2617028.1"/>
    <property type="molecule type" value="Genomic_DNA"/>
</dbReference>
<evidence type="ECO:0000313" key="3">
    <source>
        <dbReference type="Proteomes" id="UP001251528"/>
    </source>
</evidence>